<dbReference type="PANTHER" id="PTHR21230">
    <property type="entry name" value="VESICLE TRANSPORT V-SNARE PROTEIN VTI1-RELATED"/>
    <property type="match status" value="1"/>
</dbReference>
<dbReference type="KEGG" id="tva:4772985"/>
<evidence type="ECO:0000256" key="8">
    <source>
        <dbReference type="ARBA" id="ARBA00023136"/>
    </source>
</evidence>
<dbReference type="InterPro" id="IPR038407">
    <property type="entry name" value="v-SNARE_N_sf"/>
</dbReference>
<dbReference type="GO" id="GO:0005789">
    <property type="term" value="C:endoplasmic reticulum membrane"/>
    <property type="evidence" value="ECO:0000318"/>
    <property type="project" value="GO_Central"/>
</dbReference>
<dbReference type="SUPFAM" id="SSF58038">
    <property type="entry name" value="SNARE fusion complex"/>
    <property type="match status" value="1"/>
</dbReference>
<evidence type="ECO:0000313" key="12">
    <source>
        <dbReference type="Proteomes" id="UP000001542"/>
    </source>
</evidence>
<gene>
    <name evidence="11" type="ORF">TVAG_397160</name>
</gene>
<accession>A2DXA3</accession>
<evidence type="ECO:0000256" key="2">
    <source>
        <dbReference type="ARBA" id="ARBA00006108"/>
    </source>
</evidence>
<dbReference type="FunFam" id="1.20.5.110:FF:000002">
    <property type="entry name" value="Vesicle transport through interaction with t-SNAREsB"/>
    <property type="match status" value="1"/>
</dbReference>
<reference evidence="11" key="2">
    <citation type="journal article" date="2007" name="Science">
        <title>Draft genome sequence of the sexually transmitted pathogen Trichomonas vaginalis.</title>
        <authorList>
            <person name="Carlton J.M."/>
            <person name="Hirt R.P."/>
            <person name="Silva J.C."/>
            <person name="Delcher A.L."/>
            <person name="Schatz M."/>
            <person name="Zhao Q."/>
            <person name="Wortman J.R."/>
            <person name="Bidwell S.L."/>
            <person name="Alsmark U.C.M."/>
            <person name="Besteiro S."/>
            <person name="Sicheritz-Ponten T."/>
            <person name="Noel C.J."/>
            <person name="Dacks J.B."/>
            <person name="Foster P.G."/>
            <person name="Simillion C."/>
            <person name="Van de Peer Y."/>
            <person name="Miranda-Saavedra D."/>
            <person name="Barton G.J."/>
            <person name="Westrop G.D."/>
            <person name="Mueller S."/>
            <person name="Dessi D."/>
            <person name="Fiori P.L."/>
            <person name="Ren Q."/>
            <person name="Paulsen I."/>
            <person name="Zhang H."/>
            <person name="Bastida-Corcuera F.D."/>
            <person name="Simoes-Barbosa A."/>
            <person name="Brown M.T."/>
            <person name="Hayes R.D."/>
            <person name="Mukherjee M."/>
            <person name="Okumura C.Y."/>
            <person name="Schneider R."/>
            <person name="Smith A.J."/>
            <person name="Vanacova S."/>
            <person name="Villalvazo M."/>
            <person name="Haas B.J."/>
            <person name="Pertea M."/>
            <person name="Feldblyum T.V."/>
            <person name="Utterback T.R."/>
            <person name="Shu C.L."/>
            <person name="Osoegawa K."/>
            <person name="de Jong P.J."/>
            <person name="Hrdy I."/>
            <person name="Horvathova L."/>
            <person name="Zubacova Z."/>
            <person name="Dolezal P."/>
            <person name="Malik S.B."/>
            <person name="Logsdon J.M. Jr."/>
            <person name="Henze K."/>
            <person name="Gupta A."/>
            <person name="Wang C.C."/>
            <person name="Dunne R.L."/>
            <person name="Upcroft J.A."/>
            <person name="Upcroft P."/>
            <person name="White O."/>
            <person name="Salzberg S.L."/>
            <person name="Tang P."/>
            <person name="Chiu C.-H."/>
            <person name="Lee Y.-S."/>
            <person name="Embley T.M."/>
            <person name="Coombs G.H."/>
            <person name="Mottram J.C."/>
            <person name="Tachezy J."/>
            <person name="Fraser-Liggett C.M."/>
            <person name="Johnson P.J."/>
        </authorList>
    </citation>
    <scope>NUCLEOTIDE SEQUENCE [LARGE SCALE GENOMIC DNA]</scope>
    <source>
        <strain evidence="11">G3</strain>
    </source>
</reference>
<dbReference type="SMR" id="A2DXA3"/>
<keyword evidence="12" id="KW-1185">Reference proteome</keyword>
<keyword evidence="3" id="KW-0813">Transport</keyword>
<comment type="subcellular location">
    <subcellularLocation>
        <location evidence="1">Membrane</location>
        <topology evidence="1">Single-pass type IV membrane protein</topology>
    </subcellularLocation>
</comment>
<dbReference type="VEuPathDB" id="TrichDB:TVAGG3_0673030"/>
<dbReference type="GO" id="GO:0031201">
    <property type="term" value="C:SNARE complex"/>
    <property type="evidence" value="ECO:0000318"/>
    <property type="project" value="GO_Central"/>
</dbReference>
<dbReference type="GO" id="GO:0015031">
    <property type="term" value="P:protein transport"/>
    <property type="evidence" value="ECO:0007669"/>
    <property type="project" value="UniProtKB-KW"/>
</dbReference>
<dbReference type="OrthoDB" id="430637at2759"/>
<keyword evidence="5" id="KW-0653">Protein transport</keyword>
<dbReference type="RefSeq" id="XP_001327208.1">
    <property type="nucleotide sequence ID" value="XM_001327173.1"/>
</dbReference>
<name>A2DXA3_TRIV3</name>
<protein>
    <submittedName>
        <fullName evidence="11">Vesicle transport v-SNARE protein</fullName>
    </submittedName>
</protein>
<dbReference type="EMBL" id="DS113262">
    <property type="protein sequence ID" value="EAY14985.1"/>
    <property type="molecule type" value="Genomic_DNA"/>
</dbReference>
<feature type="coiled-coil region" evidence="9">
    <location>
        <begin position="36"/>
        <end position="99"/>
    </location>
</feature>
<dbReference type="GO" id="GO:0005484">
    <property type="term" value="F:SNAP receptor activity"/>
    <property type="evidence" value="ECO:0000318"/>
    <property type="project" value="GO_Central"/>
</dbReference>
<sequence>MSAEFYSEEIKGIIREVTNDAHKMDSGELQWTEPVIEDMLNKISGAKDALTELENEIILVTTNEKYEYQKLVQNYKTEISNLEDKLKTTQKRVALLANAKVTDRERQAAVSLNETQAVMSQTVDIGNGILTSLRDQRTKLLNTHQHVHEIDATVDDTGNIVSRMFKRQNKNKLITYGVVGLLILGILLILYLKFF</sequence>
<dbReference type="FunCoup" id="A2DXA3">
    <property type="interactions" value="515"/>
</dbReference>
<dbReference type="AlphaFoldDB" id="A2DXA3"/>
<keyword evidence="7 9" id="KW-0175">Coiled coil</keyword>
<evidence type="ECO:0000256" key="3">
    <source>
        <dbReference type="ARBA" id="ARBA00022448"/>
    </source>
</evidence>
<proteinExistence type="inferred from homology"/>
<evidence type="ECO:0000256" key="5">
    <source>
        <dbReference type="ARBA" id="ARBA00022927"/>
    </source>
</evidence>
<evidence type="ECO:0000256" key="10">
    <source>
        <dbReference type="SAM" id="Phobius"/>
    </source>
</evidence>
<evidence type="ECO:0000256" key="7">
    <source>
        <dbReference type="ARBA" id="ARBA00023054"/>
    </source>
</evidence>
<evidence type="ECO:0000256" key="4">
    <source>
        <dbReference type="ARBA" id="ARBA00022692"/>
    </source>
</evidence>
<dbReference type="GO" id="GO:0012507">
    <property type="term" value="C:ER to Golgi transport vesicle membrane"/>
    <property type="evidence" value="ECO:0000318"/>
    <property type="project" value="GO_Central"/>
</dbReference>
<keyword evidence="4 10" id="KW-0812">Transmembrane</keyword>
<dbReference type="VEuPathDB" id="TrichDB:TVAG_397160"/>
<dbReference type="GO" id="GO:0005794">
    <property type="term" value="C:Golgi apparatus"/>
    <property type="evidence" value="ECO:0000318"/>
    <property type="project" value="GO_Central"/>
</dbReference>
<evidence type="ECO:0000313" key="11">
    <source>
        <dbReference type="EMBL" id="EAY14985.1"/>
    </source>
</evidence>
<organism evidence="11 12">
    <name type="scientific">Trichomonas vaginalis (strain ATCC PRA-98 / G3)</name>
    <dbReference type="NCBI Taxonomy" id="412133"/>
    <lineage>
        <taxon>Eukaryota</taxon>
        <taxon>Metamonada</taxon>
        <taxon>Parabasalia</taxon>
        <taxon>Trichomonadida</taxon>
        <taxon>Trichomonadidae</taxon>
        <taxon>Trichomonas</taxon>
    </lineage>
</organism>
<dbReference type="Proteomes" id="UP000001542">
    <property type="component" value="Unassembled WGS sequence"/>
</dbReference>
<dbReference type="Gene3D" id="1.20.58.400">
    <property type="entry name" value="t-snare proteins"/>
    <property type="match status" value="1"/>
</dbReference>
<keyword evidence="8 10" id="KW-0472">Membrane</keyword>
<dbReference type="GO" id="GO:0006906">
    <property type="term" value="P:vesicle fusion"/>
    <property type="evidence" value="ECO:0000318"/>
    <property type="project" value="GO_Central"/>
</dbReference>
<evidence type="ECO:0000256" key="9">
    <source>
        <dbReference type="SAM" id="Coils"/>
    </source>
</evidence>
<dbReference type="GO" id="GO:0000149">
    <property type="term" value="F:SNARE binding"/>
    <property type="evidence" value="ECO:0000318"/>
    <property type="project" value="GO_Central"/>
</dbReference>
<dbReference type="Pfam" id="PF12352">
    <property type="entry name" value="V-SNARE_C"/>
    <property type="match status" value="1"/>
</dbReference>
<dbReference type="GO" id="GO:0031902">
    <property type="term" value="C:late endosome membrane"/>
    <property type="evidence" value="ECO:0000318"/>
    <property type="project" value="GO_Central"/>
</dbReference>
<dbReference type="STRING" id="5722.A2DXA3"/>
<comment type="similarity">
    <text evidence="2">Belongs to the VTI1 family.</text>
</comment>
<dbReference type="PANTHER" id="PTHR21230:SF26">
    <property type="entry name" value="VESICLE TRANSPORT THROUGH INTERACTION WITH T-SNARES HOMOLOG 1A"/>
    <property type="match status" value="1"/>
</dbReference>
<dbReference type="Gene3D" id="1.20.5.110">
    <property type="match status" value="1"/>
</dbReference>
<reference evidence="11" key="1">
    <citation type="submission" date="2006-10" db="EMBL/GenBank/DDBJ databases">
        <authorList>
            <person name="Amadeo P."/>
            <person name="Zhao Q."/>
            <person name="Wortman J."/>
            <person name="Fraser-Liggett C."/>
            <person name="Carlton J."/>
        </authorList>
    </citation>
    <scope>NUCLEOTIDE SEQUENCE</scope>
    <source>
        <strain evidence="11">G3</strain>
    </source>
</reference>
<feature type="transmembrane region" description="Helical" evidence="10">
    <location>
        <begin position="173"/>
        <end position="192"/>
    </location>
</feature>
<dbReference type="InParanoid" id="A2DXA3"/>
<evidence type="ECO:0000256" key="6">
    <source>
        <dbReference type="ARBA" id="ARBA00022989"/>
    </source>
</evidence>
<keyword evidence="6 10" id="KW-1133">Transmembrane helix</keyword>
<evidence type="ECO:0000256" key="1">
    <source>
        <dbReference type="ARBA" id="ARBA00004211"/>
    </source>
</evidence>